<comment type="caution">
    <text evidence="2">The sequence shown here is derived from an EMBL/GenBank/DDBJ whole genome shotgun (WGS) entry which is preliminary data.</text>
</comment>
<dbReference type="AlphaFoldDB" id="A0A5Q4BGR7"/>
<evidence type="ECO:0000313" key="2">
    <source>
        <dbReference type="EMBL" id="TQN66142.1"/>
    </source>
</evidence>
<evidence type="ECO:0000259" key="1">
    <source>
        <dbReference type="Pfam" id="PF24809"/>
    </source>
</evidence>
<reference evidence="2 3" key="1">
    <citation type="journal article" date="2019" name="Sci. Rep.">
        <title>Colletotrichum shisoi sp. nov., an anthracnose pathogen of Perilla frutescens in Japan: molecular phylogenetic, morphological and genomic evidence.</title>
        <authorList>
            <person name="Gan P."/>
            <person name="Tsushima A."/>
            <person name="Hiroyama R."/>
            <person name="Narusaka M."/>
            <person name="Takano Y."/>
            <person name="Narusaka Y."/>
            <person name="Kawaradani M."/>
            <person name="Damm U."/>
            <person name="Shirasu K."/>
        </authorList>
    </citation>
    <scope>NUCLEOTIDE SEQUENCE [LARGE SCALE GENOMIC DNA]</scope>
    <source>
        <strain evidence="2 3">PG-2018a</strain>
    </source>
</reference>
<proteinExistence type="predicted"/>
<evidence type="ECO:0000313" key="3">
    <source>
        <dbReference type="Proteomes" id="UP000326340"/>
    </source>
</evidence>
<dbReference type="Proteomes" id="UP000326340">
    <property type="component" value="Unassembled WGS sequence"/>
</dbReference>
<dbReference type="OrthoDB" id="4847602at2759"/>
<dbReference type="Pfam" id="PF24809">
    <property type="entry name" value="DUF7708"/>
    <property type="match status" value="1"/>
</dbReference>
<organism evidence="2 3">
    <name type="scientific">Colletotrichum shisoi</name>
    <dbReference type="NCBI Taxonomy" id="2078593"/>
    <lineage>
        <taxon>Eukaryota</taxon>
        <taxon>Fungi</taxon>
        <taxon>Dikarya</taxon>
        <taxon>Ascomycota</taxon>
        <taxon>Pezizomycotina</taxon>
        <taxon>Sordariomycetes</taxon>
        <taxon>Hypocreomycetidae</taxon>
        <taxon>Glomerellales</taxon>
        <taxon>Glomerellaceae</taxon>
        <taxon>Colletotrichum</taxon>
        <taxon>Colletotrichum destructivum species complex</taxon>
    </lineage>
</organism>
<feature type="domain" description="DUF7708" evidence="1">
    <location>
        <begin position="63"/>
        <end position="158"/>
    </location>
</feature>
<keyword evidence="3" id="KW-1185">Reference proteome</keyword>
<accession>A0A5Q4BGR7</accession>
<gene>
    <name evidence="2" type="ORF">CSHISOI_09283</name>
</gene>
<protein>
    <recommendedName>
        <fullName evidence="1">DUF7708 domain-containing protein</fullName>
    </recommendedName>
</protein>
<name>A0A5Q4BGR7_9PEZI</name>
<sequence>MNPSSQSNAGFQRAATKFKQSISKTLWDQFACDSNSLSSLNIEIKAIQKSHGEKGSLRNMARLGKFIEAMSQFGKVIEVFVNASEFVCFVWGPMKFLLGVAKTHLDTFDKLLDAYDQIGSAIPGHLLHKDMFREHQNLKVILEDYYSDVLQFHAEALKVLGRSR</sequence>
<dbReference type="InterPro" id="IPR056125">
    <property type="entry name" value="DUF7708"/>
</dbReference>
<dbReference type="EMBL" id="PUHP01001318">
    <property type="protein sequence ID" value="TQN66142.1"/>
    <property type="molecule type" value="Genomic_DNA"/>
</dbReference>